<feature type="compositionally biased region" description="Gly residues" evidence="1">
    <location>
        <begin position="120"/>
        <end position="129"/>
    </location>
</feature>
<feature type="compositionally biased region" description="Basic and acidic residues" evidence="1">
    <location>
        <begin position="135"/>
        <end position="145"/>
    </location>
</feature>
<evidence type="ECO:0000256" key="1">
    <source>
        <dbReference type="SAM" id="MobiDB-lite"/>
    </source>
</evidence>
<evidence type="ECO:0000313" key="3">
    <source>
        <dbReference type="Proteomes" id="UP000324222"/>
    </source>
</evidence>
<feature type="compositionally biased region" description="Low complexity" evidence="1">
    <location>
        <begin position="30"/>
        <end position="51"/>
    </location>
</feature>
<dbReference type="EMBL" id="VSRR010067270">
    <property type="protein sequence ID" value="MPC85084.1"/>
    <property type="molecule type" value="Genomic_DNA"/>
</dbReference>
<gene>
    <name evidence="2" type="ORF">E2C01_079843</name>
</gene>
<feature type="compositionally biased region" description="Gly residues" evidence="1">
    <location>
        <begin position="19"/>
        <end position="29"/>
    </location>
</feature>
<feature type="region of interest" description="Disordered" evidence="1">
    <location>
        <begin position="114"/>
        <end position="145"/>
    </location>
</feature>
<evidence type="ECO:0000313" key="2">
    <source>
        <dbReference type="EMBL" id="MPC85084.1"/>
    </source>
</evidence>
<proteinExistence type="predicted"/>
<keyword evidence="3" id="KW-1185">Reference proteome</keyword>
<reference evidence="2 3" key="1">
    <citation type="submission" date="2019-05" db="EMBL/GenBank/DDBJ databases">
        <title>Another draft genome of Portunus trituberculatus and its Hox gene families provides insights of decapod evolution.</title>
        <authorList>
            <person name="Jeong J.-H."/>
            <person name="Song I."/>
            <person name="Kim S."/>
            <person name="Choi T."/>
            <person name="Kim D."/>
            <person name="Ryu S."/>
            <person name="Kim W."/>
        </authorList>
    </citation>
    <scope>NUCLEOTIDE SEQUENCE [LARGE SCALE GENOMIC DNA]</scope>
    <source>
        <tissue evidence="2">Muscle</tissue>
    </source>
</reference>
<dbReference type="AlphaFoldDB" id="A0A5B7IY16"/>
<feature type="region of interest" description="Disordered" evidence="1">
    <location>
        <begin position="1"/>
        <end position="74"/>
    </location>
</feature>
<organism evidence="2 3">
    <name type="scientific">Portunus trituberculatus</name>
    <name type="common">Swimming crab</name>
    <name type="synonym">Neptunus trituberculatus</name>
    <dbReference type="NCBI Taxonomy" id="210409"/>
    <lineage>
        <taxon>Eukaryota</taxon>
        <taxon>Metazoa</taxon>
        <taxon>Ecdysozoa</taxon>
        <taxon>Arthropoda</taxon>
        <taxon>Crustacea</taxon>
        <taxon>Multicrustacea</taxon>
        <taxon>Malacostraca</taxon>
        <taxon>Eumalacostraca</taxon>
        <taxon>Eucarida</taxon>
        <taxon>Decapoda</taxon>
        <taxon>Pleocyemata</taxon>
        <taxon>Brachyura</taxon>
        <taxon>Eubrachyura</taxon>
        <taxon>Portunoidea</taxon>
        <taxon>Portunidae</taxon>
        <taxon>Portuninae</taxon>
        <taxon>Portunus</taxon>
    </lineage>
</organism>
<protein>
    <submittedName>
        <fullName evidence="2">Uncharacterized protein</fullName>
    </submittedName>
</protein>
<accession>A0A5B7IY16</accession>
<name>A0A5B7IY16_PORTR</name>
<dbReference type="Proteomes" id="UP000324222">
    <property type="component" value="Unassembled WGS sequence"/>
</dbReference>
<sequence length="145" mass="15879">MKHHSGEVARRHKTTWAQGKGGVRRGVGGRSRTPTPTRTVRGQPHSLLRLANRNRRTTLNGIRRDPRFPQSGPETPEWRLVRVAVREGVAGWCAGLVAWAIHADCETTLVRRASDDGGDGDGGVGGGGDTVLNERNGDKRKRMEE</sequence>
<comment type="caution">
    <text evidence="2">The sequence shown here is derived from an EMBL/GenBank/DDBJ whole genome shotgun (WGS) entry which is preliminary data.</text>
</comment>